<dbReference type="Gene3D" id="3.30.300.30">
    <property type="match status" value="1"/>
</dbReference>
<reference evidence="6" key="1">
    <citation type="journal article" date="2019" name="Int. J. Syst. Evol. Microbiol.">
        <title>The Global Catalogue of Microorganisms (GCM) 10K type strain sequencing project: providing services to taxonomists for standard genome sequencing and annotation.</title>
        <authorList>
            <consortium name="The Broad Institute Genomics Platform"/>
            <consortium name="The Broad Institute Genome Sequencing Center for Infectious Disease"/>
            <person name="Wu L."/>
            <person name="Ma J."/>
        </authorList>
    </citation>
    <scope>NUCLEOTIDE SEQUENCE [LARGE SCALE GENOMIC DNA]</scope>
    <source>
        <strain evidence="6">KCTC 42087</strain>
    </source>
</reference>
<evidence type="ECO:0000313" key="6">
    <source>
        <dbReference type="Proteomes" id="UP001596074"/>
    </source>
</evidence>
<dbReference type="Pfam" id="PF00501">
    <property type="entry name" value="AMP-binding"/>
    <property type="match status" value="1"/>
</dbReference>
<dbReference type="InterPro" id="IPR000873">
    <property type="entry name" value="AMP-dep_synth/lig_dom"/>
</dbReference>
<dbReference type="PANTHER" id="PTHR43201:SF5">
    <property type="entry name" value="MEDIUM-CHAIN ACYL-COA LIGASE ACSF2, MITOCHONDRIAL"/>
    <property type="match status" value="1"/>
</dbReference>
<dbReference type="Pfam" id="PF13193">
    <property type="entry name" value="AMP-binding_C"/>
    <property type="match status" value="1"/>
</dbReference>
<evidence type="ECO:0000313" key="5">
    <source>
        <dbReference type="EMBL" id="MFC5747442.1"/>
    </source>
</evidence>
<name>A0ABW0ZXL0_9ACTN</name>
<feature type="domain" description="AMP-binding enzyme C-terminal" evidence="4">
    <location>
        <begin position="424"/>
        <end position="499"/>
    </location>
</feature>
<dbReference type="EMBL" id="JBHSON010000022">
    <property type="protein sequence ID" value="MFC5747442.1"/>
    <property type="molecule type" value="Genomic_DNA"/>
</dbReference>
<keyword evidence="2" id="KW-0436">Ligase</keyword>
<dbReference type="PANTHER" id="PTHR43201">
    <property type="entry name" value="ACYL-COA SYNTHETASE"/>
    <property type="match status" value="1"/>
</dbReference>
<dbReference type="SUPFAM" id="SSF56801">
    <property type="entry name" value="Acetyl-CoA synthetase-like"/>
    <property type="match status" value="1"/>
</dbReference>
<dbReference type="PROSITE" id="PS00455">
    <property type="entry name" value="AMP_BINDING"/>
    <property type="match status" value="1"/>
</dbReference>
<dbReference type="Proteomes" id="UP001596074">
    <property type="component" value="Unassembled WGS sequence"/>
</dbReference>
<keyword evidence="6" id="KW-1185">Reference proteome</keyword>
<organism evidence="5 6">
    <name type="scientific">Actinomadura rugatobispora</name>
    <dbReference type="NCBI Taxonomy" id="1994"/>
    <lineage>
        <taxon>Bacteria</taxon>
        <taxon>Bacillati</taxon>
        <taxon>Actinomycetota</taxon>
        <taxon>Actinomycetes</taxon>
        <taxon>Streptosporangiales</taxon>
        <taxon>Thermomonosporaceae</taxon>
        <taxon>Actinomadura</taxon>
    </lineage>
</organism>
<dbReference type="Gene3D" id="3.40.50.12780">
    <property type="entry name" value="N-terminal domain of ligase-like"/>
    <property type="match status" value="1"/>
</dbReference>
<evidence type="ECO:0000256" key="2">
    <source>
        <dbReference type="ARBA" id="ARBA00022598"/>
    </source>
</evidence>
<evidence type="ECO:0000259" key="3">
    <source>
        <dbReference type="Pfam" id="PF00501"/>
    </source>
</evidence>
<feature type="domain" description="AMP-dependent synthetase/ligase" evidence="3">
    <location>
        <begin position="20"/>
        <end position="365"/>
    </location>
</feature>
<proteinExistence type="inferred from homology"/>
<protein>
    <submittedName>
        <fullName evidence="5">AMP-binding protein</fullName>
    </submittedName>
</protein>
<dbReference type="InterPro" id="IPR025110">
    <property type="entry name" value="AMP-bd_C"/>
</dbReference>
<dbReference type="InterPro" id="IPR020845">
    <property type="entry name" value="AMP-binding_CS"/>
</dbReference>
<evidence type="ECO:0000256" key="1">
    <source>
        <dbReference type="ARBA" id="ARBA00006432"/>
    </source>
</evidence>
<evidence type="ECO:0000259" key="4">
    <source>
        <dbReference type="Pfam" id="PF13193"/>
    </source>
</evidence>
<dbReference type="InterPro" id="IPR045851">
    <property type="entry name" value="AMP-bd_C_sf"/>
</dbReference>
<comment type="caution">
    <text evidence="5">The sequence shown here is derived from an EMBL/GenBank/DDBJ whole genome shotgun (WGS) entry which is preliminary data.</text>
</comment>
<sequence length="515" mass="53963">MAVLMARPFEDVAGLVDTLAAAEPDRTVLVWAPFDGPSRSWTARALADETRRCAAGLADRGVRAGDRVGIHLGNRPEFVVAWLACARLGAAAVTSNTRLPAHELRYVLADSAPAAVITQPEHAGTVVRAAPRGGVLVTTGGGGPRGAVPFEELLSGPPLPPGEPVDPTTPCGVQYTSGTTSRPKGVVWTHANALWAATSGARVLGLGPDDVQMVYLPLFHTNALALSFLPALAAGATTVLLPRFSASRFWDAAREHGCTTASMTGFALRALAARPDPAGGHRFRLWAAGAGDQPLVAERWGIRLIGWYGSTETVAVCLAGDPDRPGPPGSMGRPVPGYEVAVRRPDGTAAGPGESGRLWVRGARGVTTFLEYLDDPLATAAAFDADGWYDTGDEAAADAAGWFFFRGRAKDMLKVGGENVAAVEIETVVAGVDGVAECAVVAGPDPMLDEVPVAFVVASGRVPDLAGRIRLACDRALADFKRPREIHLVDALPKGTLGKVLKNELRARLRKEPAR</sequence>
<comment type="similarity">
    <text evidence="1">Belongs to the ATP-dependent AMP-binding enzyme family.</text>
</comment>
<dbReference type="RefSeq" id="WP_378283061.1">
    <property type="nucleotide sequence ID" value="NZ_JBHSON010000022.1"/>
</dbReference>
<dbReference type="InterPro" id="IPR042099">
    <property type="entry name" value="ANL_N_sf"/>
</dbReference>
<gene>
    <name evidence="5" type="ORF">ACFPZN_17570</name>
</gene>
<accession>A0ABW0ZXL0</accession>